<dbReference type="GO" id="GO:0005507">
    <property type="term" value="F:copper ion binding"/>
    <property type="evidence" value="ECO:0007669"/>
    <property type="project" value="InterPro"/>
</dbReference>
<dbReference type="EMBL" id="MCGE01000007">
    <property type="protein sequence ID" value="ORZ19666.1"/>
    <property type="molecule type" value="Genomic_DNA"/>
</dbReference>
<dbReference type="AlphaFoldDB" id="A0A1X2INR1"/>
<dbReference type="PANTHER" id="PTHR11709">
    <property type="entry name" value="MULTI-COPPER OXIDASE"/>
    <property type="match status" value="1"/>
</dbReference>
<keyword evidence="5" id="KW-0732">Signal</keyword>
<feature type="signal peptide" evidence="5">
    <location>
        <begin position="1"/>
        <end position="19"/>
    </location>
</feature>
<evidence type="ECO:0000256" key="1">
    <source>
        <dbReference type="ARBA" id="ARBA00010609"/>
    </source>
</evidence>
<dbReference type="STRING" id="90262.A0A1X2INR1"/>
<keyword evidence="4" id="KW-0186">Copper</keyword>
<evidence type="ECO:0000313" key="9">
    <source>
        <dbReference type="EMBL" id="ORZ19666.1"/>
    </source>
</evidence>
<dbReference type="CDD" id="cd04205">
    <property type="entry name" value="CuRO_2_LCC_like"/>
    <property type="match status" value="1"/>
</dbReference>
<keyword evidence="10" id="KW-1185">Reference proteome</keyword>
<gene>
    <name evidence="9" type="ORF">BCR42DRAFT_410238</name>
</gene>
<evidence type="ECO:0000259" key="7">
    <source>
        <dbReference type="Pfam" id="PF07731"/>
    </source>
</evidence>
<name>A0A1X2INR1_9FUNG</name>
<dbReference type="InterPro" id="IPR001117">
    <property type="entry name" value="Cu-oxidase_2nd"/>
</dbReference>
<dbReference type="Gene3D" id="2.60.40.420">
    <property type="entry name" value="Cupredoxins - blue copper proteins"/>
    <property type="match status" value="4"/>
</dbReference>
<proteinExistence type="inferred from homology"/>
<comment type="similarity">
    <text evidence="1">Belongs to the multicopper oxidase family.</text>
</comment>
<evidence type="ECO:0000259" key="8">
    <source>
        <dbReference type="Pfam" id="PF07732"/>
    </source>
</evidence>
<evidence type="ECO:0000313" key="10">
    <source>
        <dbReference type="Proteomes" id="UP000193560"/>
    </source>
</evidence>
<dbReference type="PROSITE" id="PS00080">
    <property type="entry name" value="MULTICOPPER_OXIDASE2"/>
    <property type="match status" value="1"/>
</dbReference>
<evidence type="ECO:0000259" key="6">
    <source>
        <dbReference type="Pfam" id="PF00394"/>
    </source>
</evidence>
<evidence type="ECO:0000256" key="4">
    <source>
        <dbReference type="ARBA" id="ARBA00023008"/>
    </source>
</evidence>
<sequence length="540" mass="61248">MLLLVFFLFLSNISLLVQAKERTFELNVTMDDWSPDCRSEQKVPLINNQYPGPPLYATTNDTVHVIVRNHGEEPTTIHFHGILQIGTTEADGLPGVTQAPIPPGGEFHQRFQLIDQAGTFFYHAHVGLQDDFIQGPLIVYPNDHAWPTADGDNDGEKTTRDGPYQYDDERIVQLSEWWAQDAAQRLDYYMGSTYDGLIAADYYLINGRAPSQAIHNKGVECKGYAAMEVTHDGNMIEPYDTDYLEVSSGQRYSVLVTMDQSPDHSYRMDVKPYWITNTTATGKAVLAYTKESSPQRLWPTRPQLASDHTKPIFPKEVSQWVFPELKPLDAPTTTKLDFEHPPDRTIVLMPKEHLDPLALTTRWLINGHAMPDWSMPLLEQLRQESFRHELNATTVRLNKVESGDGYDDNLQTYPIQHKEVVDVVVHTSTLLNHGVCAAHPWHTHGFVHYPIAHGSGKYNHAKDKNLRTYAHPVAKDTTLIYPDKDNFHNQAGVPCGWTKLRIYADNPGLWGFHCHITGHMLQGMMVVVEMGTDRIKYLQG</sequence>
<dbReference type="InterPro" id="IPR033138">
    <property type="entry name" value="Cu_oxidase_CS"/>
</dbReference>
<organism evidence="9 10">
    <name type="scientific">Absidia repens</name>
    <dbReference type="NCBI Taxonomy" id="90262"/>
    <lineage>
        <taxon>Eukaryota</taxon>
        <taxon>Fungi</taxon>
        <taxon>Fungi incertae sedis</taxon>
        <taxon>Mucoromycota</taxon>
        <taxon>Mucoromycotina</taxon>
        <taxon>Mucoromycetes</taxon>
        <taxon>Mucorales</taxon>
        <taxon>Cunninghamellaceae</taxon>
        <taxon>Absidia</taxon>
    </lineage>
</organism>
<evidence type="ECO:0000256" key="5">
    <source>
        <dbReference type="SAM" id="SignalP"/>
    </source>
</evidence>
<feature type="domain" description="Plastocyanin-like" evidence="6">
    <location>
        <begin position="230"/>
        <end position="288"/>
    </location>
</feature>
<dbReference type="InterPro" id="IPR011707">
    <property type="entry name" value="Cu-oxidase-like_N"/>
</dbReference>
<protein>
    <submittedName>
        <fullName evidence="9">Multicopper oxidase-domain-containing protein</fullName>
    </submittedName>
</protein>
<keyword evidence="2" id="KW-0479">Metal-binding</keyword>
<dbReference type="GO" id="GO:0016491">
    <property type="term" value="F:oxidoreductase activity"/>
    <property type="evidence" value="ECO:0007669"/>
    <property type="project" value="UniProtKB-KW"/>
</dbReference>
<dbReference type="CDD" id="cd04206">
    <property type="entry name" value="CuRO_1_LCC_like"/>
    <property type="match status" value="1"/>
</dbReference>
<keyword evidence="3" id="KW-0560">Oxidoreductase</keyword>
<dbReference type="InterPro" id="IPR045087">
    <property type="entry name" value="Cu-oxidase_fam"/>
</dbReference>
<dbReference type="InterPro" id="IPR002355">
    <property type="entry name" value="Cu_oxidase_Cu_BS"/>
</dbReference>
<comment type="caution">
    <text evidence="9">The sequence shown here is derived from an EMBL/GenBank/DDBJ whole genome shotgun (WGS) entry which is preliminary data.</text>
</comment>
<dbReference type="Pfam" id="PF07732">
    <property type="entry name" value="Cu-oxidase_3"/>
    <property type="match status" value="1"/>
</dbReference>
<dbReference type="OrthoDB" id="2121828at2759"/>
<dbReference type="PANTHER" id="PTHR11709:SF394">
    <property type="entry name" value="FI03373P-RELATED"/>
    <property type="match status" value="1"/>
</dbReference>
<dbReference type="InterPro" id="IPR008972">
    <property type="entry name" value="Cupredoxin"/>
</dbReference>
<accession>A0A1X2INR1</accession>
<dbReference type="Pfam" id="PF07731">
    <property type="entry name" value="Cu-oxidase_2"/>
    <property type="match status" value="1"/>
</dbReference>
<evidence type="ECO:0000256" key="2">
    <source>
        <dbReference type="ARBA" id="ARBA00022723"/>
    </source>
</evidence>
<dbReference type="SUPFAM" id="SSF49503">
    <property type="entry name" value="Cupredoxins"/>
    <property type="match status" value="3"/>
</dbReference>
<dbReference type="InterPro" id="IPR011706">
    <property type="entry name" value="Cu-oxidase_C"/>
</dbReference>
<evidence type="ECO:0000256" key="3">
    <source>
        <dbReference type="ARBA" id="ARBA00023002"/>
    </source>
</evidence>
<reference evidence="9 10" key="1">
    <citation type="submission" date="2016-07" db="EMBL/GenBank/DDBJ databases">
        <title>Pervasive Adenine N6-methylation of Active Genes in Fungi.</title>
        <authorList>
            <consortium name="DOE Joint Genome Institute"/>
            <person name="Mondo S.J."/>
            <person name="Dannebaum R.O."/>
            <person name="Kuo R.C."/>
            <person name="Labutti K."/>
            <person name="Haridas S."/>
            <person name="Kuo A."/>
            <person name="Salamov A."/>
            <person name="Ahrendt S.R."/>
            <person name="Lipzen A."/>
            <person name="Sullivan W."/>
            <person name="Andreopoulos W.B."/>
            <person name="Clum A."/>
            <person name="Lindquist E."/>
            <person name="Daum C."/>
            <person name="Ramamoorthy G.K."/>
            <person name="Gryganskyi A."/>
            <person name="Culley D."/>
            <person name="Magnuson J.K."/>
            <person name="James T.Y."/>
            <person name="O'Malley M.A."/>
            <person name="Stajich J.E."/>
            <person name="Spatafora J.W."/>
            <person name="Visel A."/>
            <person name="Grigoriev I.V."/>
        </authorList>
    </citation>
    <scope>NUCLEOTIDE SEQUENCE [LARGE SCALE GENOMIC DNA]</scope>
    <source>
        <strain evidence="9 10">NRRL 1336</strain>
    </source>
</reference>
<dbReference type="Proteomes" id="UP000193560">
    <property type="component" value="Unassembled WGS sequence"/>
</dbReference>
<dbReference type="PROSITE" id="PS00079">
    <property type="entry name" value="MULTICOPPER_OXIDASE1"/>
    <property type="match status" value="1"/>
</dbReference>
<dbReference type="Pfam" id="PF00394">
    <property type="entry name" value="Cu-oxidase"/>
    <property type="match status" value="1"/>
</dbReference>
<feature type="domain" description="Plastocyanin-like" evidence="7">
    <location>
        <begin position="373"/>
        <end position="529"/>
    </location>
</feature>
<feature type="chain" id="PRO_5013321540" evidence="5">
    <location>
        <begin position="20"/>
        <end position="540"/>
    </location>
</feature>
<feature type="domain" description="Plastocyanin-like" evidence="8">
    <location>
        <begin position="28"/>
        <end position="142"/>
    </location>
</feature>